<protein>
    <recommendedName>
        <fullName evidence="4">TRAP transporter TAXI family solute receptor</fullName>
    </recommendedName>
</protein>
<dbReference type="AlphaFoldDB" id="A0A3D9HYH3"/>
<dbReference type="Proteomes" id="UP000256845">
    <property type="component" value="Unassembled WGS sequence"/>
</dbReference>
<organism evidence="2 3">
    <name type="scientific">Aestuariispira insulae</name>
    <dbReference type="NCBI Taxonomy" id="1461337"/>
    <lineage>
        <taxon>Bacteria</taxon>
        <taxon>Pseudomonadati</taxon>
        <taxon>Pseudomonadota</taxon>
        <taxon>Alphaproteobacteria</taxon>
        <taxon>Rhodospirillales</taxon>
        <taxon>Kiloniellaceae</taxon>
        <taxon>Aestuariispira</taxon>
    </lineage>
</organism>
<name>A0A3D9HYH3_9PROT</name>
<dbReference type="PANTHER" id="PTHR42941:SF1">
    <property type="entry name" value="SLL1037 PROTEIN"/>
    <property type="match status" value="1"/>
</dbReference>
<accession>A0A3D9HYH3</accession>
<evidence type="ECO:0008006" key="4">
    <source>
        <dbReference type="Google" id="ProtNLM"/>
    </source>
</evidence>
<dbReference type="OrthoDB" id="8477520at2"/>
<sequence>MKQSIRIALLSLFMTIAGQTGQALAGEPRLTFFRIGAGPTTETLYALSTAISAGISRPPGSLPCNEGGVCGVPGLIAVAQSRSGSIDNLFAMMRGELESALVRADVAFQAYHGGGPFKYEGAQENLRVIANLTPVSLHIVVPAGSDINSVRDLRGKRISVGARGSGTRDLSLIVLRTNSLAPRDLSLRYMKPGPASDALYRGDLDALFLVGAAPVDAIADLAERMELRLLPLEGYPRRQLFSLFPFIETDAIIGGTYEGIKETQTVKMGVQWVVWQDTDETLIEQITQALWQSDTSALFNRNNPRHTFPDPRYGVPEKSIPMHPGATRYYQQAGLLAP</sequence>
<dbReference type="EMBL" id="QRDW01000001">
    <property type="protein sequence ID" value="RED53956.1"/>
    <property type="molecule type" value="Genomic_DNA"/>
</dbReference>
<dbReference type="CDD" id="cd13520">
    <property type="entry name" value="PBP2_TAXI_TRAP"/>
    <property type="match status" value="1"/>
</dbReference>
<keyword evidence="3" id="KW-1185">Reference proteome</keyword>
<feature type="signal peptide" evidence="1">
    <location>
        <begin position="1"/>
        <end position="25"/>
    </location>
</feature>
<dbReference type="InterPro" id="IPR011852">
    <property type="entry name" value="TRAP_TAXI"/>
</dbReference>
<gene>
    <name evidence="2" type="ORF">DFP90_101755</name>
</gene>
<proteinExistence type="predicted"/>
<reference evidence="2" key="1">
    <citation type="submission" date="2018-07" db="EMBL/GenBank/DDBJ databases">
        <title>Genomic Encyclopedia of Type Strains, Phase III (KMG-III): the genomes of soil and plant-associated and newly described type strains.</title>
        <authorList>
            <person name="Whitman W."/>
        </authorList>
    </citation>
    <scope>NUCLEOTIDE SEQUENCE [LARGE SCALE GENOMIC DNA]</scope>
    <source>
        <strain evidence="2">CECT 8488</strain>
    </source>
</reference>
<evidence type="ECO:0000313" key="3">
    <source>
        <dbReference type="Proteomes" id="UP000256845"/>
    </source>
</evidence>
<feature type="chain" id="PRO_5017624032" description="TRAP transporter TAXI family solute receptor" evidence="1">
    <location>
        <begin position="26"/>
        <end position="338"/>
    </location>
</feature>
<keyword evidence="1" id="KW-0732">Signal</keyword>
<comment type="caution">
    <text evidence="2">The sequence shown here is derived from an EMBL/GenBank/DDBJ whole genome shotgun (WGS) entry which is preliminary data.</text>
</comment>
<dbReference type="Gene3D" id="3.40.190.10">
    <property type="entry name" value="Periplasmic binding protein-like II"/>
    <property type="match status" value="2"/>
</dbReference>
<dbReference type="RefSeq" id="WP_115935056.1">
    <property type="nucleotide sequence ID" value="NZ_QRDW01000001.1"/>
</dbReference>
<evidence type="ECO:0000256" key="1">
    <source>
        <dbReference type="SAM" id="SignalP"/>
    </source>
</evidence>
<evidence type="ECO:0000313" key="2">
    <source>
        <dbReference type="EMBL" id="RED53956.1"/>
    </source>
</evidence>
<dbReference type="NCBIfam" id="TIGR02122">
    <property type="entry name" value="TRAP_TAXI"/>
    <property type="match status" value="1"/>
</dbReference>
<dbReference type="SUPFAM" id="SSF53850">
    <property type="entry name" value="Periplasmic binding protein-like II"/>
    <property type="match status" value="1"/>
</dbReference>
<dbReference type="PANTHER" id="PTHR42941">
    <property type="entry name" value="SLL1037 PROTEIN"/>
    <property type="match status" value="1"/>
</dbReference>
<dbReference type="Pfam" id="PF16868">
    <property type="entry name" value="NMT1_3"/>
    <property type="match status" value="1"/>
</dbReference>